<organism evidence="2 3">
    <name type="scientific">Rhodocytophaga rosea</name>
    <dbReference type="NCBI Taxonomy" id="2704465"/>
    <lineage>
        <taxon>Bacteria</taxon>
        <taxon>Pseudomonadati</taxon>
        <taxon>Bacteroidota</taxon>
        <taxon>Cytophagia</taxon>
        <taxon>Cytophagales</taxon>
        <taxon>Rhodocytophagaceae</taxon>
        <taxon>Rhodocytophaga</taxon>
    </lineage>
</organism>
<protein>
    <submittedName>
        <fullName evidence="2">PadR family transcriptional regulator</fullName>
    </submittedName>
</protein>
<dbReference type="Pfam" id="PF03551">
    <property type="entry name" value="PadR"/>
    <property type="match status" value="1"/>
</dbReference>
<proteinExistence type="predicted"/>
<evidence type="ECO:0000313" key="3">
    <source>
        <dbReference type="Proteomes" id="UP000480178"/>
    </source>
</evidence>
<feature type="domain" description="Transcription regulator PadR N-terminal" evidence="1">
    <location>
        <begin position="24"/>
        <end position="89"/>
    </location>
</feature>
<dbReference type="InterPro" id="IPR005149">
    <property type="entry name" value="Tscrpt_reg_PadR_N"/>
</dbReference>
<evidence type="ECO:0000313" key="2">
    <source>
        <dbReference type="EMBL" id="QHT69650.1"/>
    </source>
</evidence>
<dbReference type="AlphaFoldDB" id="A0A6C0GQ60"/>
<gene>
    <name evidence="2" type="ORF">GXP67_24875</name>
</gene>
<dbReference type="KEGG" id="rhoz:GXP67_24875"/>
<sequence>MRRSDLGEFEEVVLLTVAVLTPNAYSVMIAEELESATGNTVSTGAVHAALQRLEDKGMVNSYMGEATKERGGRRKRLFTVTPAGSRILHDVRSVRESLWGRILPQALPKIDMAR</sequence>
<name>A0A6C0GQ60_9BACT</name>
<dbReference type="Proteomes" id="UP000480178">
    <property type="component" value="Chromosome"/>
</dbReference>
<keyword evidence="3" id="KW-1185">Reference proteome</keyword>
<reference evidence="2 3" key="1">
    <citation type="submission" date="2020-01" db="EMBL/GenBank/DDBJ databases">
        <authorList>
            <person name="Kim M.K."/>
        </authorList>
    </citation>
    <scope>NUCLEOTIDE SEQUENCE [LARGE SCALE GENOMIC DNA]</scope>
    <source>
        <strain evidence="2 3">172606-1</strain>
    </source>
</reference>
<dbReference type="InterPro" id="IPR036388">
    <property type="entry name" value="WH-like_DNA-bd_sf"/>
</dbReference>
<dbReference type="RefSeq" id="WP_162445635.1">
    <property type="nucleotide sequence ID" value="NZ_CP048222.1"/>
</dbReference>
<evidence type="ECO:0000259" key="1">
    <source>
        <dbReference type="Pfam" id="PF03551"/>
    </source>
</evidence>
<accession>A0A6C0GQ60</accession>
<dbReference type="EMBL" id="CP048222">
    <property type="protein sequence ID" value="QHT69650.1"/>
    <property type="molecule type" value="Genomic_DNA"/>
</dbReference>
<dbReference type="InterPro" id="IPR036390">
    <property type="entry name" value="WH_DNA-bd_sf"/>
</dbReference>
<dbReference type="SUPFAM" id="SSF46785">
    <property type="entry name" value="Winged helix' DNA-binding domain"/>
    <property type="match status" value="1"/>
</dbReference>
<dbReference type="Gene3D" id="1.10.10.10">
    <property type="entry name" value="Winged helix-like DNA-binding domain superfamily/Winged helix DNA-binding domain"/>
    <property type="match status" value="1"/>
</dbReference>